<sequence length="495" mass="53196">MKKISAFLATILFFLAVAVVPVGIQKVEAFPVDDISDDGMRTNKANKAGTQIYVYFSVSGEIATNYDLTSAKIGLCPVDNPTLAVAVCTWDVGKDEITESGNGDDKRVQIDKHSVKLEKDIPEGTYSILLFDAKDKKVDQCNGNTYRFTGMPIINFQYTMMNDDGYVYAYVYESEVPDGIVMNESVCPTLYSKDKQTPITEFDAVTLHQNTEYENSAGAKAWVYRMKMLDKTAFELDSRYKAVTAAYSKINNSFIQDSTDEAGVKATYVRDLNVYAPEGKLIVSPFDQKDDSSNETPSDNNTTTDDSQSGSTTETPSTSGNTSTSTPAASTAASQTTAAPAEPEIAVTPLTDSTIPEVQASIDILKKLVEEISSSPADVVSTLKAYAAGIDFSSVTAGGTLDISVTNGADISSGKPITFTDDKIAANVTSTDQIVVLHVRNDGTIECVPATAGDGCITATFNSLSPVAWFKVSNAEKVTAVSPKTGESFWSFIMH</sequence>
<dbReference type="OrthoDB" id="2053454at2"/>
<name>A0A0M6WMG9_9FIRM</name>
<gene>
    <name evidence="2" type="ORF">RIL183_02991</name>
</gene>
<accession>A0A0M6WMG9</accession>
<feature type="compositionally biased region" description="Low complexity" evidence="1">
    <location>
        <begin position="294"/>
        <end position="343"/>
    </location>
</feature>
<evidence type="ECO:0000256" key="1">
    <source>
        <dbReference type="SAM" id="MobiDB-lite"/>
    </source>
</evidence>
<evidence type="ECO:0000313" key="3">
    <source>
        <dbReference type="Proteomes" id="UP000049828"/>
    </source>
</evidence>
<keyword evidence="3" id="KW-1185">Reference proteome</keyword>
<feature type="region of interest" description="Disordered" evidence="1">
    <location>
        <begin position="283"/>
        <end position="352"/>
    </location>
</feature>
<dbReference type="AlphaFoldDB" id="A0A0M6WMG9"/>
<dbReference type="RefSeq" id="WP_055039519.1">
    <property type="nucleotide sequence ID" value="NZ_CVRS01000067.1"/>
</dbReference>
<evidence type="ECO:0000313" key="2">
    <source>
        <dbReference type="EMBL" id="CRL37102.1"/>
    </source>
</evidence>
<dbReference type="EMBL" id="CVRS01000067">
    <property type="protein sequence ID" value="CRL37102.1"/>
    <property type="molecule type" value="Genomic_DNA"/>
</dbReference>
<organism evidence="2 3">
    <name type="scientific">Roseburia inulinivorans</name>
    <dbReference type="NCBI Taxonomy" id="360807"/>
    <lineage>
        <taxon>Bacteria</taxon>
        <taxon>Bacillati</taxon>
        <taxon>Bacillota</taxon>
        <taxon>Clostridia</taxon>
        <taxon>Lachnospirales</taxon>
        <taxon>Lachnospiraceae</taxon>
        <taxon>Roseburia</taxon>
    </lineage>
</organism>
<protein>
    <submittedName>
        <fullName evidence="2">Uncharacterized protein</fullName>
    </submittedName>
</protein>
<reference evidence="3" key="1">
    <citation type="submission" date="2015-05" db="EMBL/GenBank/DDBJ databases">
        <authorList>
            <consortium name="Pathogen Informatics"/>
        </authorList>
    </citation>
    <scope>NUCLEOTIDE SEQUENCE [LARGE SCALE GENOMIC DNA]</scope>
    <source>
        <strain evidence="3">L1-83</strain>
    </source>
</reference>
<proteinExistence type="predicted"/>
<dbReference type="Proteomes" id="UP000049828">
    <property type="component" value="Unassembled WGS sequence"/>
</dbReference>